<protein>
    <submittedName>
        <fullName evidence="1">Uncharacterized protein</fullName>
    </submittedName>
</protein>
<reference evidence="1" key="1">
    <citation type="journal article" date="2021" name="Proc. Natl. Acad. Sci. U.S.A.">
        <title>A Catalog of Tens of Thousands of Viruses from Human Metagenomes Reveals Hidden Associations with Chronic Diseases.</title>
        <authorList>
            <person name="Tisza M.J."/>
            <person name="Buck C.B."/>
        </authorList>
    </citation>
    <scope>NUCLEOTIDE SEQUENCE</scope>
    <source>
        <strain evidence="1">CtNYt19</strain>
    </source>
</reference>
<organism evidence="1">
    <name type="scientific">Siphoviridae sp. ctNYt19</name>
    <dbReference type="NCBI Taxonomy" id="2825472"/>
    <lineage>
        <taxon>Viruses</taxon>
        <taxon>Duplodnaviria</taxon>
        <taxon>Heunggongvirae</taxon>
        <taxon>Uroviricota</taxon>
        <taxon>Caudoviricetes</taxon>
    </lineage>
</organism>
<name>A0A8S5QK64_9CAUD</name>
<accession>A0A8S5QK64</accession>
<dbReference type="EMBL" id="BK015669">
    <property type="protein sequence ID" value="DAE19211.1"/>
    <property type="molecule type" value="Genomic_DNA"/>
</dbReference>
<proteinExistence type="predicted"/>
<evidence type="ECO:0000313" key="1">
    <source>
        <dbReference type="EMBL" id="DAE19211.1"/>
    </source>
</evidence>
<sequence>MYSIQTQNKDTIYYNPNVKKLYITDKRIDNKLQYEVRATIDNEDRLLGRYSDKAIAQEVMNDLISDSYWNDAAVFCMPEDK</sequence>